<accession>A0ABW3Y5F1</accession>
<feature type="chain" id="PRO_5046125933" evidence="1">
    <location>
        <begin position="23"/>
        <end position="520"/>
    </location>
</feature>
<dbReference type="Gene3D" id="3.10.105.10">
    <property type="entry name" value="Dipeptide-binding Protein, Domain 3"/>
    <property type="match status" value="1"/>
</dbReference>
<dbReference type="PROSITE" id="PS51257">
    <property type="entry name" value="PROKAR_LIPOPROTEIN"/>
    <property type="match status" value="1"/>
</dbReference>
<dbReference type="RefSeq" id="WP_377565720.1">
    <property type="nucleotide sequence ID" value="NZ_JBHTMP010000001.1"/>
</dbReference>
<dbReference type="PIRSF" id="PIRSF002741">
    <property type="entry name" value="MppA"/>
    <property type="match status" value="1"/>
</dbReference>
<dbReference type="InterPro" id="IPR030678">
    <property type="entry name" value="Peptide/Ni-bd"/>
</dbReference>
<evidence type="ECO:0000256" key="1">
    <source>
        <dbReference type="SAM" id="SignalP"/>
    </source>
</evidence>
<feature type="domain" description="Solute-binding protein family 5" evidence="2">
    <location>
        <begin position="84"/>
        <end position="436"/>
    </location>
</feature>
<dbReference type="Proteomes" id="UP001597260">
    <property type="component" value="Unassembled WGS sequence"/>
</dbReference>
<dbReference type="PANTHER" id="PTHR30290">
    <property type="entry name" value="PERIPLASMIC BINDING COMPONENT OF ABC TRANSPORTER"/>
    <property type="match status" value="1"/>
</dbReference>
<organism evidence="3 4">
    <name type="scientific">Micromonospora sonneratiae</name>
    <dbReference type="NCBI Taxonomy" id="1184706"/>
    <lineage>
        <taxon>Bacteria</taxon>
        <taxon>Bacillati</taxon>
        <taxon>Actinomycetota</taxon>
        <taxon>Actinomycetes</taxon>
        <taxon>Micromonosporales</taxon>
        <taxon>Micromonosporaceae</taxon>
        <taxon>Micromonospora</taxon>
    </lineage>
</organism>
<dbReference type="InterPro" id="IPR000914">
    <property type="entry name" value="SBP_5_dom"/>
</dbReference>
<comment type="caution">
    <text evidence="3">The sequence shown here is derived from an EMBL/GenBank/DDBJ whole genome shotgun (WGS) entry which is preliminary data.</text>
</comment>
<dbReference type="Gene3D" id="3.40.190.10">
    <property type="entry name" value="Periplasmic binding protein-like II"/>
    <property type="match status" value="1"/>
</dbReference>
<name>A0ABW3Y5F1_9ACTN</name>
<protein>
    <submittedName>
        <fullName evidence="3">ABC transporter substrate-binding protein</fullName>
    </submittedName>
</protein>
<proteinExistence type="predicted"/>
<dbReference type="SUPFAM" id="SSF53850">
    <property type="entry name" value="Periplasmic binding protein-like II"/>
    <property type="match status" value="1"/>
</dbReference>
<dbReference type="InterPro" id="IPR039424">
    <property type="entry name" value="SBP_5"/>
</dbReference>
<gene>
    <name evidence="3" type="ORF">ACFQ4H_00920</name>
</gene>
<keyword evidence="1" id="KW-0732">Signal</keyword>
<evidence type="ECO:0000313" key="3">
    <source>
        <dbReference type="EMBL" id="MFD1319642.1"/>
    </source>
</evidence>
<reference evidence="4" key="1">
    <citation type="journal article" date="2019" name="Int. J. Syst. Evol. Microbiol.">
        <title>The Global Catalogue of Microorganisms (GCM) 10K type strain sequencing project: providing services to taxonomists for standard genome sequencing and annotation.</title>
        <authorList>
            <consortium name="The Broad Institute Genomics Platform"/>
            <consortium name="The Broad Institute Genome Sequencing Center for Infectious Disease"/>
            <person name="Wu L."/>
            <person name="Ma J."/>
        </authorList>
    </citation>
    <scope>NUCLEOTIDE SEQUENCE [LARGE SCALE GENOMIC DNA]</scope>
    <source>
        <strain evidence="4">JCM 31037</strain>
    </source>
</reference>
<evidence type="ECO:0000259" key="2">
    <source>
        <dbReference type="Pfam" id="PF00496"/>
    </source>
</evidence>
<feature type="signal peptide" evidence="1">
    <location>
        <begin position="1"/>
        <end position="22"/>
    </location>
</feature>
<dbReference type="Pfam" id="PF00496">
    <property type="entry name" value="SBP_bac_5"/>
    <property type="match status" value="1"/>
</dbReference>
<sequence>MILRRNKVLVALLGVVALTATACSGGGTNKPSGSSEINPDAVLRVAWALPMPTLDPMMLASVASQGNLSPIYDRLTQVDGKDKLLPMLATSWQFSSDGAYLELKLRTDVKFHDGTVFDAAAVKANLDRGKTHPKSTVKQALKSITSVEVVDPTTARLHLVKGQGAELPSLFSSNAGMMISPKALADPSRDLANNPGDAGSGPYVVTAFVPQEKITMKRAPSYWDPEVGKLAGLEISRVANNTTRLNGVAAGELDITGVSAPNDLTRADDLAKRGTFNIDKVQFRNVMSLFLDAKKGNLTDLKVRQAIAHAIDPEKIAALFSGTCTPYRQFYPEDSWPALKGYQYPYAPDIAKAKQLVTEAGGVKFDLTFAAQTNTEQPANVIQAALKEAGADVKLVPVPNSEHDARYQAGDFDSMVSNGFNPKGDPAETLATYFLGSYRIVADTAAVQPLAEQAANPTLPEAERAKLYQQIWEKVLQEAWFIPLCRQTHAIIANPKVINAKNLPWANLGYMDLRAVAMVK</sequence>
<dbReference type="EMBL" id="JBHTMP010000001">
    <property type="protein sequence ID" value="MFD1319642.1"/>
    <property type="molecule type" value="Genomic_DNA"/>
</dbReference>
<evidence type="ECO:0000313" key="4">
    <source>
        <dbReference type="Proteomes" id="UP001597260"/>
    </source>
</evidence>
<keyword evidence="4" id="KW-1185">Reference proteome</keyword>